<dbReference type="RefSeq" id="WP_151885177.1">
    <property type="nucleotide sequence ID" value="NZ_CP032228.1"/>
</dbReference>
<protein>
    <submittedName>
        <fullName evidence="2">Recombinase family protein</fullName>
    </submittedName>
</protein>
<dbReference type="PANTHER" id="PTHR30461:SF23">
    <property type="entry name" value="DNA RECOMBINASE-RELATED"/>
    <property type="match status" value="1"/>
</dbReference>
<dbReference type="GO" id="GO:0003677">
    <property type="term" value="F:DNA binding"/>
    <property type="evidence" value="ECO:0007669"/>
    <property type="project" value="InterPro"/>
</dbReference>
<dbReference type="CDD" id="cd00338">
    <property type="entry name" value="Ser_Recombinase"/>
    <property type="match status" value="1"/>
</dbReference>
<gene>
    <name evidence="2" type="ORF">D0Y83_05015</name>
</gene>
<proteinExistence type="predicted"/>
<evidence type="ECO:0000313" key="3">
    <source>
        <dbReference type="Proteomes" id="UP000325385"/>
    </source>
</evidence>
<evidence type="ECO:0000259" key="1">
    <source>
        <dbReference type="PROSITE" id="PS51736"/>
    </source>
</evidence>
<dbReference type="InterPro" id="IPR006119">
    <property type="entry name" value="Resolv_N"/>
</dbReference>
<sequence>MKNLETSQSKRAYVYCRVPTDAQAKQLTLSDQQEADARKLCEDRGIAVVRVFTDRGFNGSDRNRPEINRMLMLACGEDHQVDAVVACAMSRITRDLEFSVGVHDQLRRAEVEMTLVYQSFENSHADRLHQILTSWKD</sequence>
<name>A0A5P6N9R3_9SPHN</name>
<reference evidence="3" key="1">
    <citation type="submission" date="2018-09" db="EMBL/GenBank/DDBJ databases">
        <title>Nocardia yunnanensis sp. nov., an actinomycete isolated from a soil sample.</title>
        <authorList>
            <person name="Zhang J."/>
        </authorList>
    </citation>
    <scope>NUCLEOTIDE SEQUENCE [LARGE SCALE GENOMIC DNA]</scope>
    <source>
        <strain evidence="3">21-3</strain>
    </source>
</reference>
<organism evidence="2 3">
    <name type="scientific">Qipengyuania flava</name>
    <dbReference type="NCBI Taxonomy" id="192812"/>
    <lineage>
        <taxon>Bacteria</taxon>
        <taxon>Pseudomonadati</taxon>
        <taxon>Pseudomonadota</taxon>
        <taxon>Alphaproteobacteria</taxon>
        <taxon>Sphingomonadales</taxon>
        <taxon>Erythrobacteraceae</taxon>
        <taxon>Qipengyuania</taxon>
    </lineage>
</organism>
<evidence type="ECO:0000313" key="2">
    <source>
        <dbReference type="EMBL" id="QFI62706.1"/>
    </source>
</evidence>
<accession>A0A5P6N9R3</accession>
<dbReference type="Proteomes" id="UP000325385">
    <property type="component" value="Chromosome"/>
</dbReference>
<dbReference type="SMART" id="SM00857">
    <property type="entry name" value="Resolvase"/>
    <property type="match status" value="1"/>
</dbReference>
<dbReference type="Pfam" id="PF00239">
    <property type="entry name" value="Resolvase"/>
    <property type="match status" value="1"/>
</dbReference>
<dbReference type="Gene3D" id="3.40.50.1390">
    <property type="entry name" value="Resolvase, N-terminal catalytic domain"/>
    <property type="match status" value="1"/>
</dbReference>
<dbReference type="GO" id="GO:0000150">
    <property type="term" value="F:DNA strand exchange activity"/>
    <property type="evidence" value="ECO:0007669"/>
    <property type="project" value="InterPro"/>
</dbReference>
<dbReference type="PROSITE" id="PS51736">
    <property type="entry name" value="RECOMBINASES_3"/>
    <property type="match status" value="1"/>
</dbReference>
<dbReference type="PANTHER" id="PTHR30461">
    <property type="entry name" value="DNA-INVERTASE FROM LAMBDOID PROPHAGE"/>
    <property type="match status" value="1"/>
</dbReference>
<feature type="domain" description="Resolvase/invertase-type recombinase catalytic" evidence="1">
    <location>
        <begin position="11"/>
        <end position="137"/>
    </location>
</feature>
<dbReference type="SUPFAM" id="SSF53041">
    <property type="entry name" value="Resolvase-like"/>
    <property type="match status" value="1"/>
</dbReference>
<dbReference type="EMBL" id="CP032228">
    <property type="protein sequence ID" value="QFI62706.1"/>
    <property type="molecule type" value="Genomic_DNA"/>
</dbReference>
<dbReference type="AlphaFoldDB" id="A0A5P6N9R3"/>
<dbReference type="GeneID" id="69696645"/>
<dbReference type="InterPro" id="IPR050639">
    <property type="entry name" value="SSR_resolvase"/>
</dbReference>
<dbReference type="InterPro" id="IPR036162">
    <property type="entry name" value="Resolvase-like_N_sf"/>
</dbReference>